<dbReference type="AlphaFoldDB" id="A0A9P1GYQ6"/>
<feature type="signal peptide" evidence="1">
    <location>
        <begin position="1"/>
        <end position="20"/>
    </location>
</feature>
<evidence type="ECO:0000313" key="3">
    <source>
        <dbReference type="Proteomes" id="UP000838763"/>
    </source>
</evidence>
<dbReference type="Proteomes" id="UP000838763">
    <property type="component" value="Unassembled WGS sequence"/>
</dbReference>
<name>A0A9P1GYQ6_9PEZI</name>
<dbReference type="OrthoDB" id="4484384at2759"/>
<keyword evidence="3" id="KW-1185">Reference proteome</keyword>
<evidence type="ECO:0000256" key="1">
    <source>
        <dbReference type="SAM" id="SignalP"/>
    </source>
</evidence>
<dbReference type="EMBL" id="CALLCH030000004">
    <property type="protein sequence ID" value="CAI4212425.1"/>
    <property type="molecule type" value="Genomic_DNA"/>
</dbReference>
<comment type="caution">
    <text evidence="2">The sequence shown here is derived from an EMBL/GenBank/DDBJ whole genome shotgun (WGS) entry which is preliminary data.</text>
</comment>
<gene>
    <name evidence="2" type="ORF">PPNO1_LOCUS2183</name>
</gene>
<protein>
    <submittedName>
        <fullName evidence="2">Uncharacterized protein</fullName>
    </submittedName>
</protein>
<evidence type="ECO:0000313" key="2">
    <source>
        <dbReference type="EMBL" id="CAI4212425.1"/>
    </source>
</evidence>
<reference evidence="2" key="1">
    <citation type="submission" date="2022-11" db="EMBL/GenBank/DDBJ databases">
        <authorList>
            <person name="Scott C."/>
            <person name="Bruce N."/>
        </authorList>
    </citation>
    <scope>NUCLEOTIDE SEQUENCE</scope>
</reference>
<sequence>MKFTHAILAVASLLSAPVLAAPTVQSEGLLGGEPTASQLSALAAHPDSEQIDALFSHITIEGEEQSESPANPLVARGDNYCSPTGAESCNFWIKTTIPIASSGFQRWWGLYSNSCAKIGGSASSLSVTSESWSLSSQLPYTIELTINFGGYTPGGYFWYAGRKTNLGSNMYCESCSGASRCCRVAFQCR</sequence>
<keyword evidence="1" id="KW-0732">Signal</keyword>
<proteinExistence type="predicted"/>
<organism evidence="2 3">
    <name type="scientific">Parascedosporium putredinis</name>
    <dbReference type="NCBI Taxonomy" id="1442378"/>
    <lineage>
        <taxon>Eukaryota</taxon>
        <taxon>Fungi</taxon>
        <taxon>Dikarya</taxon>
        <taxon>Ascomycota</taxon>
        <taxon>Pezizomycotina</taxon>
        <taxon>Sordariomycetes</taxon>
        <taxon>Hypocreomycetidae</taxon>
        <taxon>Microascales</taxon>
        <taxon>Microascaceae</taxon>
        <taxon>Parascedosporium</taxon>
    </lineage>
</organism>
<accession>A0A9P1GYQ6</accession>
<feature type="chain" id="PRO_5040190146" evidence="1">
    <location>
        <begin position="21"/>
        <end position="189"/>
    </location>
</feature>